<dbReference type="SUPFAM" id="SSF81901">
    <property type="entry name" value="HCP-like"/>
    <property type="match status" value="1"/>
</dbReference>
<dbReference type="BioCyc" id="PMAR862515-HMP:GMOO-1955-MONOMER"/>
<feature type="signal peptide" evidence="1">
    <location>
        <begin position="1"/>
        <end position="22"/>
    </location>
</feature>
<dbReference type="STRING" id="862515.HMPREF0658_1929"/>
<dbReference type="PANTHER" id="PTHR11102:SF160">
    <property type="entry name" value="ERAD-ASSOCIATED E3 UBIQUITIN-PROTEIN LIGASE COMPONENT HRD3"/>
    <property type="match status" value="1"/>
</dbReference>
<dbReference type="SMART" id="SM00671">
    <property type="entry name" value="SEL1"/>
    <property type="match status" value="4"/>
</dbReference>
<feature type="chain" id="PRO_5003138395" evidence="1">
    <location>
        <begin position="23"/>
        <end position="360"/>
    </location>
</feature>
<dbReference type="Proteomes" id="UP000004394">
    <property type="component" value="Unassembled WGS sequence"/>
</dbReference>
<dbReference type="InterPro" id="IPR050767">
    <property type="entry name" value="Sel1_AlgK"/>
</dbReference>
<name>E0NUS4_9BACT</name>
<evidence type="ECO:0000313" key="3">
    <source>
        <dbReference type="Proteomes" id="UP000004394"/>
    </source>
</evidence>
<dbReference type="HOGENOM" id="CLU_769155_0_0_10"/>
<sequence length="360" mass="40754">MKKYIFLLTAFLWTGLLSYAQNADIKTLTDSAKAGSINAQIDLALTYLYGDSAEVNHQEAFRWISKAADTGDSFAKCVLGECYENGYGVAPNLQKAVDLYMEAAANHVNRASLWLSVMYEYGNKVLHRDLSKAFLMVKQALDNGSKSAPLLIAKYYFNGWGVEKSKEEAIKCLRQAAENGLAEEANAYIKNIERNDTLSLYELEFRILPRLMNSVQADETQEARLTDMEGLSITYGSYFISHYEFDWADIKTERVDLSDGAFLILYTMPDPPETPLCKYMATVVDKAHHRFAYYTLEKSAMIPWFFCGVASDMTHLNFGPFKDKPTQKNFIKAVLGNFSKRTAPQAQTVYEVSDKEEKDR</sequence>
<gene>
    <name evidence="2" type="ORF">HMPREF0658_1929</name>
</gene>
<comment type="caution">
    <text evidence="2">The sequence shown here is derived from an EMBL/GenBank/DDBJ whole genome shotgun (WGS) entry which is preliminary data.</text>
</comment>
<dbReference type="AlphaFoldDB" id="E0NUS4"/>
<dbReference type="PANTHER" id="PTHR11102">
    <property type="entry name" value="SEL-1-LIKE PROTEIN"/>
    <property type="match status" value="1"/>
</dbReference>
<dbReference type="EMBL" id="AEEI01000053">
    <property type="protein sequence ID" value="EFM01181.1"/>
    <property type="molecule type" value="Genomic_DNA"/>
</dbReference>
<accession>E0NUS4</accession>
<evidence type="ECO:0000313" key="2">
    <source>
        <dbReference type="EMBL" id="EFM01181.1"/>
    </source>
</evidence>
<dbReference type="InterPro" id="IPR011990">
    <property type="entry name" value="TPR-like_helical_dom_sf"/>
</dbReference>
<evidence type="ECO:0000256" key="1">
    <source>
        <dbReference type="SAM" id="SignalP"/>
    </source>
</evidence>
<dbReference type="RefSeq" id="WP_006950280.1">
    <property type="nucleotide sequence ID" value="NZ_GL397214.1"/>
</dbReference>
<keyword evidence="3" id="KW-1185">Reference proteome</keyword>
<proteinExistence type="predicted"/>
<keyword evidence="1" id="KW-0732">Signal</keyword>
<organism evidence="2 3">
    <name type="scientific">Hoylesella marshii DSM 16973 = JCM 13450</name>
    <dbReference type="NCBI Taxonomy" id="862515"/>
    <lineage>
        <taxon>Bacteria</taxon>
        <taxon>Pseudomonadati</taxon>
        <taxon>Bacteroidota</taxon>
        <taxon>Bacteroidia</taxon>
        <taxon>Bacteroidales</taxon>
        <taxon>Prevotellaceae</taxon>
        <taxon>Hoylesella</taxon>
    </lineage>
</organism>
<dbReference type="eggNOG" id="COG0790">
    <property type="taxonomic scope" value="Bacteria"/>
</dbReference>
<dbReference type="Gene3D" id="1.25.40.10">
    <property type="entry name" value="Tetratricopeptide repeat domain"/>
    <property type="match status" value="1"/>
</dbReference>
<reference evidence="2" key="1">
    <citation type="submission" date="2010-07" db="EMBL/GenBank/DDBJ databases">
        <authorList>
            <person name="Muzny D."/>
            <person name="Qin X."/>
            <person name="Deng J."/>
            <person name="Jiang H."/>
            <person name="Liu Y."/>
            <person name="Qu J."/>
            <person name="Song X.-Z."/>
            <person name="Zhang L."/>
            <person name="Thornton R."/>
            <person name="Coyle M."/>
            <person name="Francisco L."/>
            <person name="Jackson L."/>
            <person name="Javaid M."/>
            <person name="Korchina V."/>
            <person name="Kovar C."/>
            <person name="Mata R."/>
            <person name="Mathew T."/>
            <person name="Ngo R."/>
            <person name="Nguyen L."/>
            <person name="Nguyen N."/>
            <person name="Okwuonu G."/>
            <person name="Ongeri F."/>
            <person name="Pham C."/>
            <person name="Simmons D."/>
            <person name="Wilczek-Boney K."/>
            <person name="Hale W."/>
            <person name="Jakkamsetti A."/>
            <person name="Pham P."/>
            <person name="Ruth R."/>
            <person name="San Lucas F."/>
            <person name="Warren J."/>
            <person name="Zhang J."/>
            <person name="Zhao Z."/>
            <person name="Zhou C."/>
            <person name="Zhu D."/>
            <person name="Lee S."/>
            <person name="Bess C."/>
            <person name="Blankenburg K."/>
            <person name="Forbes L."/>
            <person name="Fu Q."/>
            <person name="Gubbala S."/>
            <person name="Hirani K."/>
            <person name="Jayaseelan J.C."/>
            <person name="Lara F."/>
            <person name="Munidasa M."/>
            <person name="Palculict T."/>
            <person name="Patil S."/>
            <person name="Pu L.-L."/>
            <person name="Saada N."/>
            <person name="Tang L."/>
            <person name="Weissenberger G."/>
            <person name="Zhu Y."/>
            <person name="Hemphill L."/>
            <person name="Shang Y."/>
            <person name="Youmans B."/>
            <person name="Ayvaz T."/>
            <person name="Ross M."/>
            <person name="Santibanez J."/>
            <person name="Aqrawi P."/>
            <person name="Gross S."/>
            <person name="Joshi V."/>
            <person name="Fowler G."/>
            <person name="Nazareth L."/>
            <person name="Reid J."/>
            <person name="Worley K."/>
            <person name="Petrosino J."/>
            <person name="Highlander S."/>
            <person name="Gibbs R."/>
        </authorList>
    </citation>
    <scope>NUCLEOTIDE SEQUENCE [LARGE SCALE GENOMIC DNA]</scope>
    <source>
        <strain evidence="2">DSM 16973</strain>
    </source>
</reference>
<dbReference type="InterPro" id="IPR006597">
    <property type="entry name" value="Sel1-like"/>
</dbReference>
<protein>
    <submittedName>
        <fullName evidence="2">Sel1 repeat protein</fullName>
    </submittedName>
</protein>
<dbReference type="Pfam" id="PF08238">
    <property type="entry name" value="Sel1"/>
    <property type="match status" value="4"/>
</dbReference>